<keyword evidence="4 6" id="KW-0408">Iron</keyword>
<feature type="domain" description="Radical SAM core" evidence="7">
    <location>
        <begin position="73"/>
        <end position="305"/>
    </location>
</feature>
<dbReference type="InterPro" id="IPR034457">
    <property type="entry name" value="Organic_radical-activating"/>
</dbReference>
<evidence type="ECO:0000259" key="7">
    <source>
        <dbReference type="PROSITE" id="PS51918"/>
    </source>
</evidence>
<feature type="binding site" evidence="6">
    <location>
        <position position="92"/>
    </location>
    <ligand>
        <name>[4Fe-4S] cluster</name>
        <dbReference type="ChEBI" id="CHEBI:49883"/>
        <note>4Fe-4S-S-AdoMet</note>
    </ligand>
</feature>
<dbReference type="GO" id="GO:0051539">
    <property type="term" value="F:4 iron, 4 sulfur cluster binding"/>
    <property type="evidence" value="ECO:0007669"/>
    <property type="project" value="UniProtKB-KW"/>
</dbReference>
<dbReference type="EMBL" id="FN668641">
    <property type="protein sequence ID" value="CBK21294.2"/>
    <property type="molecule type" value="Genomic_DNA"/>
</dbReference>
<dbReference type="PIRSF" id="PIRSF004869">
    <property type="entry name" value="PflX_prd"/>
    <property type="match status" value="1"/>
</dbReference>
<evidence type="ECO:0000256" key="1">
    <source>
        <dbReference type="ARBA" id="ARBA00022485"/>
    </source>
</evidence>
<dbReference type="AlphaFoldDB" id="D8LZQ5"/>
<proteinExistence type="predicted"/>
<dbReference type="InterPro" id="IPR016431">
    <property type="entry name" value="Pyrv-formate_lyase-activ_prd"/>
</dbReference>
<evidence type="ECO:0000313" key="8">
    <source>
        <dbReference type="EMBL" id="CBK21294.2"/>
    </source>
</evidence>
<dbReference type="GO" id="GO:0003824">
    <property type="term" value="F:catalytic activity"/>
    <property type="evidence" value="ECO:0007669"/>
    <property type="project" value="InterPro"/>
</dbReference>
<dbReference type="PANTHER" id="PTHR30352:SF5">
    <property type="entry name" value="PYRUVATE FORMATE-LYASE 1-ACTIVATING ENZYME"/>
    <property type="match status" value="1"/>
</dbReference>
<dbReference type="SFLD" id="SFLDS00029">
    <property type="entry name" value="Radical_SAM"/>
    <property type="match status" value="1"/>
</dbReference>
<dbReference type="InterPro" id="IPR058240">
    <property type="entry name" value="rSAM_sf"/>
</dbReference>
<dbReference type="OrthoDB" id="1856718at2759"/>
<evidence type="ECO:0000256" key="2">
    <source>
        <dbReference type="ARBA" id="ARBA00022691"/>
    </source>
</evidence>
<dbReference type="InterPro" id="IPR027596">
    <property type="entry name" value="AmmeMemoSam_rS"/>
</dbReference>
<dbReference type="PROSITE" id="PS51918">
    <property type="entry name" value="RADICAL_SAM"/>
    <property type="match status" value="1"/>
</dbReference>
<dbReference type="OMA" id="PWHVSAF"/>
<reference evidence="8" key="1">
    <citation type="submission" date="2010-02" db="EMBL/GenBank/DDBJ databases">
        <title>Sequencing and annotation of the Blastocystis hominis genome.</title>
        <authorList>
            <person name="Wincker P."/>
        </authorList>
    </citation>
    <scope>NUCLEOTIDE SEQUENCE</scope>
    <source>
        <strain evidence="8">Singapore isolate B</strain>
    </source>
</reference>
<accession>D8LZQ5</accession>
<evidence type="ECO:0000256" key="5">
    <source>
        <dbReference type="ARBA" id="ARBA00023014"/>
    </source>
</evidence>
<feature type="binding site" evidence="6">
    <location>
        <position position="88"/>
    </location>
    <ligand>
        <name>[4Fe-4S] cluster</name>
        <dbReference type="ChEBI" id="CHEBI:49883"/>
        <note>4Fe-4S-S-AdoMet</note>
    </ligand>
</feature>
<gene>
    <name evidence="8" type="ORF">GSBLH_T00001480001</name>
</gene>
<keyword evidence="2 6" id="KW-0949">S-adenosyl-L-methionine</keyword>
<dbReference type="InterPro" id="IPR006638">
    <property type="entry name" value="Elp3/MiaA/NifB-like_rSAM"/>
</dbReference>
<protein>
    <recommendedName>
        <fullName evidence="7">Radical SAM core domain-containing protein</fullName>
    </recommendedName>
</protein>
<keyword evidence="5 6" id="KW-0411">Iron-sulfur</keyword>
<evidence type="ECO:0000256" key="6">
    <source>
        <dbReference type="PIRSR" id="PIRSR004869-50"/>
    </source>
</evidence>
<dbReference type="InterPro" id="IPR013785">
    <property type="entry name" value="Aldolase_TIM"/>
</dbReference>
<dbReference type="RefSeq" id="XP_012895342.1">
    <property type="nucleotide sequence ID" value="XM_013039888.1"/>
</dbReference>
<feature type="binding site" evidence="6">
    <location>
        <position position="95"/>
    </location>
    <ligand>
        <name>[4Fe-4S] cluster</name>
        <dbReference type="ChEBI" id="CHEBI:49883"/>
        <note>4Fe-4S-S-AdoMet</note>
    </ligand>
</feature>
<comment type="cofactor">
    <cofactor evidence="6">
        <name>[4Fe-4S] cluster</name>
        <dbReference type="ChEBI" id="CHEBI:49883"/>
    </cofactor>
    <text evidence="6">Binds 1 [4Fe-4S] cluster. The cluster is coordinated with 3 cysteines and an exchangeable S-adenosyl-L-methionine.</text>
</comment>
<dbReference type="CDD" id="cd01335">
    <property type="entry name" value="Radical_SAM"/>
    <property type="match status" value="1"/>
</dbReference>
<evidence type="ECO:0000256" key="3">
    <source>
        <dbReference type="ARBA" id="ARBA00022723"/>
    </source>
</evidence>
<dbReference type="SUPFAM" id="SSF102114">
    <property type="entry name" value="Radical SAM enzymes"/>
    <property type="match status" value="1"/>
</dbReference>
<keyword evidence="1" id="KW-0004">4Fe-4S</keyword>
<dbReference type="InterPro" id="IPR007197">
    <property type="entry name" value="rSAM"/>
</dbReference>
<dbReference type="GeneID" id="24918731"/>
<dbReference type="SMART" id="SM00729">
    <property type="entry name" value="Elp3"/>
    <property type="match status" value="1"/>
</dbReference>
<dbReference type="Pfam" id="PF04055">
    <property type="entry name" value="Radical_SAM"/>
    <property type="match status" value="1"/>
</dbReference>
<organism evidence="8">
    <name type="scientific">Blastocystis hominis</name>
    <dbReference type="NCBI Taxonomy" id="12968"/>
    <lineage>
        <taxon>Eukaryota</taxon>
        <taxon>Sar</taxon>
        <taxon>Stramenopiles</taxon>
        <taxon>Bigyra</taxon>
        <taxon>Opalozoa</taxon>
        <taxon>Opalinata</taxon>
        <taxon>Blastocystidae</taxon>
        <taxon>Blastocystis</taxon>
    </lineage>
</organism>
<keyword evidence="3 6" id="KW-0479">Metal-binding</keyword>
<dbReference type="GO" id="GO:0046872">
    <property type="term" value="F:metal ion binding"/>
    <property type="evidence" value="ECO:0007669"/>
    <property type="project" value="UniProtKB-KW"/>
</dbReference>
<dbReference type="InParanoid" id="D8LZQ5"/>
<name>D8LZQ5_BLAHO</name>
<dbReference type="PANTHER" id="PTHR30352">
    <property type="entry name" value="PYRUVATE FORMATE-LYASE-ACTIVATING ENZYME"/>
    <property type="match status" value="1"/>
</dbReference>
<dbReference type="SFLD" id="SFLDG01101">
    <property type="entry name" value="Uncharacterised_Radical_SAM_Su"/>
    <property type="match status" value="1"/>
</dbReference>
<dbReference type="NCBIfam" id="TIGR04337">
    <property type="entry name" value="AmmeMemoSam_rS"/>
    <property type="match status" value="1"/>
</dbReference>
<sequence length="375" mass="43336">MPQDLHECELYKKSEEGENKVECYCCSKRCIIEENSVGQCGVRFNQKGKLYLLVYGRPCAVHIDPVEKKPLYHFLPKTWILSIGTIGCNFKCTFCQNWDISQAVCSLRESLQNKETDIEDVYNEFCATERYYSPEFLVNQAKQKNCKSIAFTYNEPTIWGEYAHDIAKLAHENGLKCVYVTNGDMTEEHLKYIQPYVDALNIDLKSWNPKFYRQLCGGNFQNVRRNIELAVEMGFWVEVTTLIIPGENDSDEELTKIAEFLYSVKPTLPWHISAFHPDYKMKEKTRTPEATLKRAYAIGKNAGLKNIYMGNVHSHGAEDTFCCECGERLVKRDWYDVTVVGKEVFDGKCLKCGAKQDGVWETEMWSVCLKRLREI</sequence>
<evidence type="ECO:0000256" key="4">
    <source>
        <dbReference type="ARBA" id="ARBA00023004"/>
    </source>
</evidence>
<evidence type="ECO:0000313" key="9">
    <source>
        <dbReference type="Proteomes" id="UP000008312"/>
    </source>
</evidence>
<keyword evidence="9" id="KW-1185">Reference proteome</keyword>
<dbReference type="Proteomes" id="UP000008312">
    <property type="component" value="Unassembled WGS sequence"/>
</dbReference>
<dbReference type="Gene3D" id="3.20.20.70">
    <property type="entry name" value="Aldolase class I"/>
    <property type="match status" value="1"/>
</dbReference>